<name>A0ABV9FJY0_9BACL</name>
<dbReference type="InterPro" id="IPR000917">
    <property type="entry name" value="Sulfatase_N"/>
</dbReference>
<keyword evidence="2" id="KW-0479">Metal-binding</keyword>
<evidence type="ECO:0000256" key="2">
    <source>
        <dbReference type="ARBA" id="ARBA00022723"/>
    </source>
</evidence>
<dbReference type="EMBL" id="JBHSEP010000022">
    <property type="protein sequence ID" value="MFC4601057.1"/>
    <property type="molecule type" value="Genomic_DNA"/>
</dbReference>
<comment type="similarity">
    <text evidence="1">Belongs to the sulfatase family.</text>
</comment>
<dbReference type="InterPro" id="IPR017850">
    <property type="entry name" value="Alkaline_phosphatase_core_sf"/>
</dbReference>
<evidence type="ECO:0000256" key="3">
    <source>
        <dbReference type="ARBA" id="ARBA00022801"/>
    </source>
</evidence>
<dbReference type="Gene3D" id="3.40.720.10">
    <property type="entry name" value="Alkaline Phosphatase, subunit A"/>
    <property type="match status" value="1"/>
</dbReference>
<keyword evidence="3" id="KW-0378">Hydrolase</keyword>
<comment type="caution">
    <text evidence="5">The sequence shown here is derived from an EMBL/GenBank/DDBJ whole genome shotgun (WGS) entry which is preliminary data.</text>
</comment>
<dbReference type="Pfam" id="PF00884">
    <property type="entry name" value="Sulfatase"/>
    <property type="match status" value="1"/>
</dbReference>
<evidence type="ECO:0000256" key="1">
    <source>
        <dbReference type="ARBA" id="ARBA00008779"/>
    </source>
</evidence>
<dbReference type="InterPro" id="IPR024607">
    <property type="entry name" value="Sulfatase_CS"/>
</dbReference>
<evidence type="ECO:0000313" key="6">
    <source>
        <dbReference type="Proteomes" id="UP001596028"/>
    </source>
</evidence>
<evidence type="ECO:0000259" key="4">
    <source>
        <dbReference type="Pfam" id="PF00884"/>
    </source>
</evidence>
<dbReference type="PANTHER" id="PTHR45953:SF1">
    <property type="entry name" value="IDURONATE 2-SULFATASE"/>
    <property type="match status" value="1"/>
</dbReference>
<sequence length="474" mass="54391">MSCQPNIIFIMTDQQRYDTIRELGYPYMDTPNLDKLVREGVSFSNAFITAPSCAPSRASLFTGMYPHSNGVYKNDDPWSRSWVELLADAGYHCVNIGKMHTSPYTAPMGFHERYVVENKDRQHPDLPFFFDEWDKALKARGLRKPGRETYRSREDYRDSLGVFEWELPEDMHPDVFVGDVAKWWITERKKVEKPVFLQIGFPGPHPPFDSLPRYTEPYMDKEFPLPEVTGEELESQPNALRELRRQHMEVDHDAVVHLDRATPEQQRRQRAAYFANVTMIDEQIGEIIGALERTGYLDNAVIVFTSDHGESLGDHGHSQKWNMYDAVTRVPAVVWGPGRVLQNRKVDALVQLMDLGATVLDLAGISVPDKMEAHSLRPALLGEEFVGRDYVFAEHSRDAILQGTEFMTMIRSKKWKLVHFVDDAEGQLFDLANDPGERNNLWREPACSAVKEMLIQEILAWRIRSDLKTAAGYV</sequence>
<dbReference type="PANTHER" id="PTHR45953">
    <property type="entry name" value="IDURONATE 2-SULFATASE"/>
    <property type="match status" value="1"/>
</dbReference>
<keyword evidence="6" id="KW-1185">Reference proteome</keyword>
<protein>
    <submittedName>
        <fullName evidence="5">Sulfatase</fullName>
    </submittedName>
</protein>
<evidence type="ECO:0000313" key="5">
    <source>
        <dbReference type="EMBL" id="MFC4601057.1"/>
    </source>
</evidence>
<dbReference type="SUPFAM" id="SSF53649">
    <property type="entry name" value="Alkaline phosphatase-like"/>
    <property type="match status" value="1"/>
</dbReference>
<gene>
    <name evidence="5" type="ORF">ACFO3S_22640</name>
</gene>
<accession>A0ABV9FJY0</accession>
<proteinExistence type="inferred from homology"/>
<dbReference type="Proteomes" id="UP001596028">
    <property type="component" value="Unassembled WGS sequence"/>
</dbReference>
<organism evidence="5 6">
    <name type="scientific">Cohnella hongkongensis</name>
    <dbReference type="NCBI Taxonomy" id="178337"/>
    <lineage>
        <taxon>Bacteria</taxon>
        <taxon>Bacillati</taxon>
        <taxon>Bacillota</taxon>
        <taxon>Bacilli</taxon>
        <taxon>Bacillales</taxon>
        <taxon>Paenibacillaceae</taxon>
        <taxon>Cohnella</taxon>
    </lineage>
</organism>
<dbReference type="PROSITE" id="PS00523">
    <property type="entry name" value="SULFATASE_1"/>
    <property type="match status" value="1"/>
</dbReference>
<feature type="domain" description="Sulfatase N-terminal" evidence="4">
    <location>
        <begin position="5"/>
        <end position="365"/>
    </location>
</feature>
<reference evidence="6" key="1">
    <citation type="journal article" date="2019" name="Int. J. Syst. Evol. Microbiol.">
        <title>The Global Catalogue of Microorganisms (GCM) 10K type strain sequencing project: providing services to taxonomists for standard genome sequencing and annotation.</title>
        <authorList>
            <consortium name="The Broad Institute Genomics Platform"/>
            <consortium name="The Broad Institute Genome Sequencing Center for Infectious Disease"/>
            <person name="Wu L."/>
            <person name="Ma J."/>
        </authorList>
    </citation>
    <scope>NUCLEOTIDE SEQUENCE [LARGE SCALE GENOMIC DNA]</scope>
    <source>
        <strain evidence="6">CCUG 49571</strain>
    </source>
</reference>
<dbReference type="RefSeq" id="WP_378100704.1">
    <property type="nucleotide sequence ID" value="NZ_JBHSEP010000022.1"/>
</dbReference>